<dbReference type="EMBL" id="PVBR01000011">
    <property type="protein sequence ID" value="PRD42596.1"/>
    <property type="molecule type" value="Genomic_DNA"/>
</dbReference>
<name>A0A2S9IPY9_9HYPH</name>
<evidence type="ECO:0000313" key="1">
    <source>
        <dbReference type="EMBL" id="PRD42596.1"/>
    </source>
</evidence>
<accession>A0A2S9IPY9</accession>
<reference evidence="1 2" key="1">
    <citation type="submission" date="2018-02" db="EMBL/GenBank/DDBJ databases">
        <title>The draft genome of Phyllobacterium sp. 1N-3.</title>
        <authorList>
            <person name="Liu L."/>
            <person name="Li L."/>
            <person name="Zhang X."/>
            <person name="Wang T."/>
            <person name="Liang L."/>
        </authorList>
    </citation>
    <scope>NUCLEOTIDE SEQUENCE [LARGE SCALE GENOMIC DNA]</scope>
    <source>
        <strain evidence="1 2">1N-3</strain>
    </source>
</reference>
<dbReference type="Proteomes" id="UP000239434">
    <property type="component" value="Unassembled WGS sequence"/>
</dbReference>
<organism evidence="1 2">
    <name type="scientific">Phyllobacterium phragmitis</name>
    <dbReference type="NCBI Taxonomy" id="2670329"/>
    <lineage>
        <taxon>Bacteria</taxon>
        <taxon>Pseudomonadati</taxon>
        <taxon>Pseudomonadota</taxon>
        <taxon>Alphaproteobacteria</taxon>
        <taxon>Hyphomicrobiales</taxon>
        <taxon>Phyllobacteriaceae</taxon>
        <taxon>Phyllobacterium</taxon>
    </lineage>
</organism>
<dbReference type="AlphaFoldDB" id="A0A2S9IPY9"/>
<proteinExistence type="predicted"/>
<protein>
    <submittedName>
        <fullName evidence="1">Uncharacterized protein</fullName>
    </submittedName>
</protein>
<evidence type="ECO:0000313" key="2">
    <source>
        <dbReference type="Proteomes" id="UP000239434"/>
    </source>
</evidence>
<sequence length="78" mass="8723">MSFSNGFLLFFGEKPKWASPAVPTGTTAADGKNHETLTSEYWIRFHRGNRGAFICSRADLLRCLWSSQNGEVNNLNLS</sequence>
<keyword evidence="2" id="KW-1185">Reference proteome</keyword>
<gene>
    <name evidence="1" type="ORF">C5748_16030</name>
</gene>
<comment type="caution">
    <text evidence="1">The sequence shown here is derived from an EMBL/GenBank/DDBJ whole genome shotgun (WGS) entry which is preliminary data.</text>
</comment>